<dbReference type="GO" id="GO:0004604">
    <property type="term" value="F:phosphoadenylyl-sulfate reductase (thioredoxin) activity"/>
    <property type="evidence" value="ECO:0007669"/>
    <property type="project" value="UniProtKB-UniRule"/>
</dbReference>
<dbReference type="InterPro" id="IPR014729">
    <property type="entry name" value="Rossmann-like_a/b/a_fold"/>
</dbReference>
<evidence type="ECO:0000256" key="3">
    <source>
        <dbReference type="ARBA" id="ARBA00023002"/>
    </source>
</evidence>
<accession>A0A1I4FXK7</accession>
<keyword evidence="5 6" id="KW-0411">Iron-sulfur</keyword>
<dbReference type="PANTHER" id="PTHR46482:SF9">
    <property type="entry name" value="5'-ADENYLYLSULFATE REDUCTASE 1, CHLOROPLASTIC"/>
    <property type="match status" value="1"/>
</dbReference>
<dbReference type="AlphaFoldDB" id="A0A1I4FXK7"/>
<dbReference type="STRING" id="582667.SAMN05192568_100265"/>
<evidence type="ECO:0000256" key="5">
    <source>
        <dbReference type="ARBA" id="ARBA00023014"/>
    </source>
</evidence>
<reference evidence="10" key="1">
    <citation type="submission" date="2016-10" db="EMBL/GenBank/DDBJ databases">
        <authorList>
            <person name="Varghese N."/>
            <person name="Submissions S."/>
        </authorList>
    </citation>
    <scope>NUCLEOTIDE SEQUENCE [LARGE SCALE GENOMIC DNA]</scope>
    <source>
        <strain evidence="10">BL36</strain>
    </source>
</reference>
<dbReference type="PANTHER" id="PTHR46482">
    <property type="entry name" value="5'-ADENYLYLSULFATE REDUCTASE 3, CHLOROPLASTIC"/>
    <property type="match status" value="1"/>
</dbReference>
<feature type="region of interest" description="Disordered" evidence="7">
    <location>
        <begin position="238"/>
        <end position="270"/>
    </location>
</feature>
<dbReference type="GO" id="GO:0051539">
    <property type="term" value="F:4 iron, 4 sulfur cluster binding"/>
    <property type="evidence" value="ECO:0007669"/>
    <property type="project" value="UniProtKB-UniRule"/>
</dbReference>
<evidence type="ECO:0000256" key="2">
    <source>
        <dbReference type="ARBA" id="ARBA00022723"/>
    </source>
</evidence>
<comment type="function">
    <text evidence="6">Catalyzes the formation of sulfite from adenosine 5'-phosphosulfate (APS) using thioredoxin as an electron donor.</text>
</comment>
<feature type="binding site" evidence="6">
    <location>
        <position position="124"/>
    </location>
    <ligand>
        <name>[4Fe-4S] cluster</name>
        <dbReference type="ChEBI" id="CHEBI:49883"/>
    </ligand>
</feature>
<keyword evidence="6" id="KW-0963">Cytoplasm</keyword>
<comment type="similarity">
    <text evidence="1 6">Belongs to the PAPS reductase family. CysH subfamily.</text>
</comment>
<comment type="pathway">
    <text evidence="6">Sulfur metabolism; hydrogen sulfide biosynthesis; sulfite from sulfate.</text>
</comment>
<evidence type="ECO:0000256" key="1">
    <source>
        <dbReference type="ARBA" id="ARBA00009732"/>
    </source>
</evidence>
<dbReference type="GO" id="GO:0005737">
    <property type="term" value="C:cytoplasm"/>
    <property type="evidence" value="ECO:0007669"/>
    <property type="project" value="UniProtKB-SubCell"/>
</dbReference>
<dbReference type="OrthoDB" id="9794018at2"/>
<keyword evidence="2 6" id="KW-0479">Metal-binding</keyword>
<dbReference type="GO" id="GO:0070814">
    <property type="term" value="P:hydrogen sulfide biosynthetic process"/>
    <property type="evidence" value="ECO:0007669"/>
    <property type="project" value="UniProtKB-UniRule"/>
</dbReference>
<keyword evidence="10" id="KW-1185">Reference proteome</keyword>
<comment type="subcellular location">
    <subcellularLocation>
        <location evidence="6">Cytoplasm</location>
    </subcellularLocation>
</comment>
<dbReference type="NCBIfam" id="NF002537">
    <property type="entry name" value="PRK02090.1"/>
    <property type="match status" value="1"/>
</dbReference>
<feature type="binding site" evidence="6">
    <location>
        <position position="207"/>
    </location>
    <ligand>
        <name>[4Fe-4S] cluster</name>
        <dbReference type="ChEBI" id="CHEBI:49883"/>
    </ligand>
</feature>
<evidence type="ECO:0000256" key="7">
    <source>
        <dbReference type="SAM" id="MobiDB-lite"/>
    </source>
</evidence>
<feature type="active site" description="Nucleophile; cysteine thiosulfonate intermediate" evidence="6">
    <location>
        <position position="235"/>
    </location>
</feature>
<protein>
    <recommendedName>
        <fullName evidence="6">Adenosine 5'-phosphosulfate reductase</fullName>
        <shortName evidence="6">APS reductase</shortName>
        <ecNumber evidence="6">1.8.4.10</ecNumber>
    </recommendedName>
    <alternativeName>
        <fullName evidence="6">5'-adenylylsulfate reductase</fullName>
    </alternativeName>
    <alternativeName>
        <fullName evidence="6">Thioredoxin-dependent 5'-adenylylsulfate reductase</fullName>
    </alternativeName>
</protein>
<feature type="binding site" evidence="6">
    <location>
        <position position="210"/>
    </location>
    <ligand>
        <name>[4Fe-4S] cluster</name>
        <dbReference type="ChEBI" id="CHEBI:49883"/>
    </ligand>
</feature>
<evidence type="ECO:0000313" key="10">
    <source>
        <dbReference type="Proteomes" id="UP000199048"/>
    </source>
</evidence>
<sequence>MTRPDRTQADSLADRLSGLDLPGRLHLIAAEIPGRLVFTTSLGVEDQALTHGLAMAGLAKGRVEIVTLDTGRLFPEAYDTWAETESAYGIRIGAYAPERGAVEAFVRDEGINGFRRSVAARQACCGFRKVEPLGRALDGASGWLTGLRAGQSANRAETPLAAFDAERGLIKLNPLADWTRAQVDSFVRENFIPYNVLHDRGFPSIGCAPCTRAVKLGEPERAGRWWWEQEEKKECGLHVGRPSASVQPGQEPAIFESNQDVKTRQPEFAR</sequence>
<evidence type="ECO:0000256" key="6">
    <source>
        <dbReference type="HAMAP-Rule" id="MF_00063"/>
    </source>
</evidence>
<organism evidence="9 10">
    <name type="scientific">Methylobacterium pseudosasicola</name>
    <dbReference type="NCBI Taxonomy" id="582667"/>
    <lineage>
        <taxon>Bacteria</taxon>
        <taxon>Pseudomonadati</taxon>
        <taxon>Pseudomonadota</taxon>
        <taxon>Alphaproteobacteria</taxon>
        <taxon>Hyphomicrobiales</taxon>
        <taxon>Methylobacteriaceae</taxon>
        <taxon>Methylobacterium</taxon>
    </lineage>
</organism>
<keyword evidence="4 6" id="KW-0408">Iron</keyword>
<dbReference type="EMBL" id="FOTK01000002">
    <property type="protein sequence ID" value="SFL22618.1"/>
    <property type="molecule type" value="Genomic_DNA"/>
</dbReference>
<dbReference type="GO" id="GO:0019379">
    <property type="term" value="P:sulfate assimilation, phosphoadenylyl sulfate reduction by phosphoadenylyl-sulfate reductase (thioredoxin)"/>
    <property type="evidence" value="ECO:0007669"/>
    <property type="project" value="UniProtKB-UniRule"/>
</dbReference>
<feature type="binding site" evidence="6">
    <location>
        <position position="125"/>
    </location>
    <ligand>
        <name>[4Fe-4S] cluster</name>
        <dbReference type="ChEBI" id="CHEBI:49883"/>
    </ligand>
</feature>
<dbReference type="InterPro" id="IPR004511">
    <property type="entry name" value="PAPS/APS_Rdtase"/>
</dbReference>
<keyword evidence="3 6" id="KW-0560">Oxidoreductase</keyword>
<evidence type="ECO:0000313" key="9">
    <source>
        <dbReference type="EMBL" id="SFL22618.1"/>
    </source>
</evidence>
<dbReference type="GO" id="GO:0046872">
    <property type="term" value="F:metal ion binding"/>
    <property type="evidence" value="ECO:0007669"/>
    <property type="project" value="UniProtKB-KW"/>
</dbReference>
<dbReference type="RefSeq" id="WP_092036888.1">
    <property type="nucleotide sequence ID" value="NZ_FOTK01000002.1"/>
</dbReference>
<dbReference type="HAMAP" id="MF_00063">
    <property type="entry name" value="CysH"/>
    <property type="match status" value="1"/>
</dbReference>
<dbReference type="SUPFAM" id="SSF52402">
    <property type="entry name" value="Adenine nucleotide alpha hydrolases-like"/>
    <property type="match status" value="1"/>
</dbReference>
<name>A0A1I4FXK7_9HYPH</name>
<dbReference type="GO" id="GO:0043866">
    <property type="term" value="F:adenylyl-sulfate reductase (thioredoxin) activity"/>
    <property type="evidence" value="ECO:0007669"/>
    <property type="project" value="UniProtKB-EC"/>
</dbReference>
<gene>
    <name evidence="6" type="primary">cysH</name>
    <name evidence="9" type="ORF">SAMN05192568_100265</name>
</gene>
<evidence type="ECO:0000256" key="4">
    <source>
        <dbReference type="ARBA" id="ARBA00023004"/>
    </source>
</evidence>
<dbReference type="EC" id="1.8.4.10" evidence="6"/>
<dbReference type="InterPro" id="IPR002500">
    <property type="entry name" value="PAPS_reduct_dom"/>
</dbReference>
<dbReference type="PIRSF" id="PIRSF000857">
    <property type="entry name" value="PAPS_reductase"/>
    <property type="match status" value="1"/>
</dbReference>
<dbReference type="CDD" id="cd23945">
    <property type="entry name" value="PAPS_reductase"/>
    <property type="match status" value="1"/>
</dbReference>
<feature type="compositionally biased region" description="Basic and acidic residues" evidence="7">
    <location>
        <begin position="259"/>
        <end position="270"/>
    </location>
</feature>
<comment type="catalytic activity">
    <reaction evidence="6">
        <text>[thioredoxin]-disulfide + sulfite + AMP + 2 H(+) = adenosine 5'-phosphosulfate + [thioredoxin]-dithiol</text>
        <dbReference type="Rhea" id="RHEA:21976"/>
        <dbReference type="Rhea" id="RHEA-COMP:10698"/>
        <dbReference type="Rhea" id="RHEA-COMP:10700"/>
        <dbReference type="ChEBI" id="CHEBI:15378"/>
        <dbReference type="ChEBI" id="CHEBI:17359"/>
        <dbReference type="ChEBI" id="CHEBI:29950"/>
        <dbReference type="ChEBI" id="CHEBI:50058"/>
        <dbReference type="ChEBI" id="CHEBI:58243"/>
        <dbReference type="ChEBI" id="CHEBI:456215"/>
        <dbReference type="EC" id="1.8.4.10"/>
    </reaction>
</comment>
<comment type="cofactor">
    <cofactor evidence="6">
        <name>[4Fe-4S] cluster</name>
        <dbReference type="ChEBI" id="CHEBI:49883"/>
    </cofactor>
    <text evidence="6">Binds 1 [4Fe-4S] cluster per subunit.</text>
</comment>
<proteinExistence type="inferred from homology"/>
<dbReference type="Proteomes" id="UP000199048">
    <property type="component" value="Unassembled WGS sequence"/>
</dbReference>
<dbReference type="Pfam" id="PF01507">
    <property type="entry name" value="PAPS_reduct"/>
    <property type="match status" value="1"/>
</dbReference>
<dbReference type="Gene3D" id="3.40.50.620">
    <property type="entry name" value="HUPs"/>
    <property type="match status" value="1"/>
</dbReference>
<feature type="domain" description="Phosphoadenosine phosphosulphate reductase" evidence="8">
    <location>
        <begin position="36"/>
        <end position="213"/>
    </location>
</feature>
<evidence type="ECO:0000259" key="8">
    <source>
        <dbReference type="Pfam" id="PF01507"/>
    </source>
</evidence>